<protein>
    <submittedName>
        <fullName evidence="1">Uncharacterized protein</fullName>
    </submittedName>
</protein>
<sequence length="63" mass="6893">MTGAPVIEPGYKLSKAVPDKADLATNQQTWSGTVRDNPASKMKILEVGFFIVLKRTDECNSHS</sequence>
<dbReference type="AlphaFoldDB" id="A0A2S5GA28"/>
<proteinExistence type="predicted"/>
<comment type="caution">
    <text evidence="1">The sequence shown here is derived from an EMBL/GenBank/DDBJ whole genome shotgun (WGS) entry which is preliminary data.</text>
</comment>
<accession>A0A2S5GA28</accession>
<dbReference type="EMBL" id="PREZ01000005">
    <property type="protein sequence ID" value="PPA69846.1"/>
    <property type="molecule type" value="Genomic_DNA"/>
</dbReference>
<organism evidence="1 2">
    <name type="scientific">Jeotgalibacillus proteolyticus</name>
    <dbReference type="NCBI Taxonomy" id="2082395"/>
    <lineage>
        <taxon>Bacteria</taxon>
        <taxon>Bacillati</taxon>
        <taxon>Bacillota</taxon>
        <taxon>Bacilli</taxon>
        <taxon>Bacillales</taxon>
        <taxon>Caryophanaceae</taxon>
        <taxon>Jeotgalibacillus</taxon>
    </lineage>
</organism>
<evidence type="ECO:0000313" key="1">
    <source>
        <dbReference type="EMBL" id="PPA69846.1"/>
    </source>
</evidence>
<reference evidence="1 2" key="1">
    <citation type="submission" date="2018-02" db="EMBL/GenBank/DDBJ databases">
        <title>Jeotgalibacillus proteolyticum sp. nov. a protease producing bacterium isolated from ocean sediments of Laizhou Bay.</title>
        <authorList>
            <person name="Li Y."/>
        </authorList>
    </citation>
    <scope>NUCLEOTIDE SEQUENCE [LARGE SCALE GENOMIC DNA]</scope>
    <source>
        <strain evidence="1 2">22-7</strain>
    </source>
</reference>
<keyword evidence="2" id="KW-1185">Reference proteome</keyword>
<gene>
    <name evidence="1" type="ORF">C4B60_15050</name>
</gene>
<dbReference type="Proteomes" id="UP000239047">
    <property type="component" value="Unassembled WGS sequence"/>
</dbReference>
<evidence type="ECO:0000313" key="2">
    <source>
        <dbReference type="Proteomes" id="UP000239047"/>
    </source>
</evidence>
<name>A0A2S5GA28_9BACL</name>